<dbReference type="EMBL" id="MTCY01000024">
    <property type="protein sequence ID" value="OWP76636.1"/>
    <property type="molecule type" value="Genomic_DNA"/>
</dbReference>
<evidence type="ECO:0000259" key="1">
    <source>
        <dbReference type="Pfam" id="PF14534"/>
    </source>
</evidence>
<dbReference type="OrthoDB" id="955693at2"/>
<dbReference type="Gene3D" id="3.10.450.50">
    <property type="match status" value="1"/>
</dbReference>
<proteinExistence type="predicted"/>
<evidence type="ECO:0000313" key="2">
    <source>
        <dbReference type="EMBL" id="OWP76636.1"/>
    </source>
</evidence>
<dbReference type="Pfam" id="PF14534">
    <property type="entry name" value="DUF4440"/>
    <property type="match status" value="1"/>
</dbReference>
<dbReference type="Proteomes" id="UP000198034">
    <property type="component" value="Unassembled WGS sequence"/>
</dbReference>
<accession>A0A246GA07</accession>
<feature type="domain" description="DUF4440" evidence="1">
    <location>
        <begin position="22"/>
        <end position="120"/>
    </location>
</feature>
<reference evidence="2 3" key="1">
    <citation type="journal article" date="2017" name="Infect. Genet. Evol.">
        <title>Comparative genome analysis of fish pathogen Flavobacterium columnare reveals extensive sequence diversity within the species.</title>
        <authorList>
            <person name="Kayansamruaj P."/>
            <person name="Dong H.T."/>
            <person name="Hirono I."/>
            <person name="Kondo H."/>
            <person name="Senapin S."/>
            <person name="Rodkhum C."/>
        </authorList>
    </citation>
    <scope>NUCLEOTIDE SEQUENCE [LARGE SCALE GENOMIC DNA]</scope>
    <source>
        <strain evidence="2 3">1214</strain>
    </source>
</reference>
<comment type="caution">
    <text evidence="2">The sequence shown here is derived from an EMBL/GenBank/DDBJ whole genome shotgun (WGS) entry which is preliminary data.</text>
</comment>
<sequence length="131" mass="14900">MLVLLIFNVKIKIIQKPTMQVWTDAWHNADAEVFKNVYSTNALIFPPNKPTIQGNDNILDFMKGGLGKVDVVFEAKNLIISENLAFEFGLFKDVELVSQKVTGEGNYSVTWILENSVWKVLCHTWSMPIKL</sequence>
<dbReference type="AlphaFoldDB" id="A0A246GA07"/>
<evidence type="ECO:0000313" key="3">
    <source>
        <dbReference type="Proteomes" id="UP000198034"/>
    </source>
</evidence>
<dbReference type="InterPro" id="IPR027843">
    <property type="entry name" value="DUF4440"/>
</dbReference>
<name>A0A246GA07_9FLAO</name>
<dbReference type="SUPFAM" id="SSF54427">
    <property type="entry name" value="NTF2-like"/>
    <property type="match status" value="1"/>
</dbReference>
<organism evidence="2 3">
    <name type="scientific">Flavobacterium columnare</name>
    <dbReference type="NCBI Taxonomy" id="996"/>
    <lineage>
        <taxon>Bacteria</taxon>
        <taxon>Pseudomonadati</taxon>
        <taxon>Bacteroidota</taxon>
        <taxon>Flavobacteriia</taxon>
        <taxon>Flavobacteriales</taxon>
        <taxon>Flavobacteriaceae</taxon>
        <taxon>Flavobacterium</taxon>
    </lineage>
</organism>
<protein>
    <recommendedName>
        <fullName evidence="1">DUF4440 domain-containing protein</fullName>
    </recommendedName>
</protein>
<dbReference type="InterPro" id="IPR032710">
    <property type="entry name" value="NTF2-like_dom_sf"/>
</dbReference>
<gene>
    <name evidence="2" type="ORF">BWK62_09095</name>
</gene>